<evidence type="ECO:0000259" key="1">
    <source>
        <dbReference type="PROSITE" id="PS51186"/>
    </source>
</evidence>
<dbReference type="SUPFAM" id="SSF55729">
    <property type="entry name" value="Acyl-CoA N-acyltransferases (Nat)"/>
    <property type="match status" value="1"/>
</dbReference>
<dbReference type="Pfam" id="PF13302">
    <property type="entry name" value="Acetyltransf_3"/>
    <property type="match status" value="1"/>
</dbReference>
<dbReference type="GO" id="GO:0016747">
    <property type="term" value="F:acyltransferase activity, transferring groups other than amino-acyl groups"/>
    <property type="evidence" value="ECO:0007669"/>
    <property type="project" value="InterPro"/>
</dbReference>
<dbReference type="InterPro" id="IPR016181">
    <property type="entry name" value="Acyl_CoA_acyltransferase"/>
</dbReference>
<protein>
    <recommendedName>
        <fullName evidence="1">N-acetyltransferase domain-containing protein</fullName>
    </recommendedName>
</protein>
<dbReference type="AlphaFoldDB" id="A0A2M6K9M0"/>
<sequence>MFVIKLKIFMSTKIIEMFKKNSAIATGERIYLKIMQEENATVDYCDWLNDVVVNKYLETRSVTIKELKKYIKEKLVDDNCLFFGIFMKIDNRHIGNLKLEPINWQKKTAVFGILIGDKNYWGKGVGTEATKLAIDFSLNSLGLNELELGVISKNTGAIKVFKKSGFKVVEILEKEMNHDGVLYDKVVMKVKK</sequence>
<reference evidence="2 3" key="1">
    <citation type="submission" date="2017-09" db="EMBL/GenBank/DDBJ databases">
        <title>Depth-based differentiation of microbial function through sediment-hosted aquifers and enrichment of novel symbionts in the deep terrestrial subsurface.</title>
        <authorList>
            <person name="Probst A.J."/>
            <person name="Ladd B."/>
            <person name="Jarett J.K."/>
            <person name="Geller-Mcgrath D.E."/>
            <person name="Sieber C.M."/>
            <person name="Emerson J.B."/>
            <person name="Anantharaman K."/>
            <person name="Thomas B.C."/>
            <person name="Malmstrom R."/>
            <person name="Stieglmeier M."/>
            <person name="Klingl A."/>
            <person name="Woyke T."/>
            <person name="Ryan C.M."/>
            <person name="Banfield J.F."/>
        </authorList>
    </citation>
    <scope>NUCLEOTIDE SEQUENCE [LARGE SCALE GENOMIC DNA]</scope>
    <source>
        <strain evidence="2">CG11_big_fil_rev_8_21_14_0_20_39_10</strain>
    </source>
</reference>
<dbReference type="EMBL" id="PCWW01000024">
    <property type="protein sequence ID" value="PIR13679.1"/>
    <property type="molecule type" value="Genomic_DNA"/>
</dbReference>
<dbReference type="PANTHER" id="PTHR43415">
    <property type="entry name" value="SPERMIDINE N(1)-ACETYLTRANSFERASE"/>
    <property type="match status" value="1"/>
</dbReference>
<evidence type="ECO:0000313" key="3">
    <source>
        <dbReference type="Proteomes" id="UP000230869"/>
    </source>
</evidence>
<dbReference type="Proteomes" id="UP000230869">
    <property type="component" value="Unassembled WGS sequence"/>
</dbReference>
<dbReference type="Gene3D" id="3.40.630.30">
    <property type="match status" value="1"/>
</dbReference>
<name>A0A2M6K9M0_9BACT</name>
<gene>
    <name evidence="2" type="ORF">COV49_01395</name>
</gene>
<evidence type="ECO:0000313" key="2">
    <source>
        <dbReference type="EMBL" id="PIR13679.1"/>
    </source>
</evidence>
<dbReference type="PANTHER" id="PTHR43415:SF3">
    <property type="entry name" value="GNAT-FAMILY ACETYLTRANSFERASE"/>
    <property type="match status" value="1"/>
</dbReference>
<dbReference type="InterPro" id="IPR000182">
    <property type="entry name" value="GNAT_dom"/>
</dbReference>
<proteinExistence type="predicted"/>
<organism evidence="2 3">
    <name type="scientific">Candidatus Falkowbacteria bacterium CG11_big_fil_rev_8_21_14_0_20_39_10</name>
    <dbReference type="NCBI Taxonomy" id="1974570"/>
    <lineage>
        <taxon>Bacteria</taxon>
        <taxon>Candidatus Falkowiibacteriota</taxon>
    </lineage>
</organism>
<accession>A0A2M6K9M0</accession>
<comment type="caution">
    <text evidence="2">The sequence shown here is derived from an EMBL/GenBank/DDBJ whole genome shotgun (WGS) entry which is preliminary data.</text>
</comment>
<feature type="domain" description="N-acetyltransferase" evidence="1">
    <location>
        <begin position="30"/>
        <end position="192"/>
    </location>
</feature>
<dbReference type="PROSITE" id="PS51186">
    <property type="entry name" value="GNAT"/>
    <property type="match status" value="1"/>
</dbReference>